<name>A0A3B0S1T6_9ZZZZ</name>
<dbReference type="InterPro" id="IPR004304">
    <property type="entry name" value="FmdA_AmdA"/>
</dbReference>
<reference evidence="1" key="1">
    <citation type="submission" date="2018-06" db="EMBL/GenBank/DDBJ databases">
        <authorList>
            <person name="Zhirakovskaya E."/>
        </authorList>
    </citation>
    <scope>NUCLEOTIDE SEQUENCE</scope>
</reference>
<feature type="non-terminal residue" evidence="1">
    <location>
        <position position="1"/>
    </location>
</feature>
<dbReference type="Gene3D" id="3.10.28.20">
    <property type="entry name" value="Acetamidase/Formamidase-like domains"/>
    <property type="match status" value="1"/>
</dbReference>
<dbReference type="Gene3D" id="2.60.120.580">
    <property type="entry name" value="Acetamidase/Formamidase-like domains"/>
    <property type="match status" value="1"/>
</dbReference>
<accession>A0A3B0S1T6</accession>
<dbReference type="PANTHER" id="PTHR31891:SF1">
    <property type="entry name" value="FORMAMIDASE C869.04-RELATED"/>
    <property type="match status" value="1"/>
</dbReference>
<sequence>QIGAIGFVSDQIKGSLRVIWRLSDGYAESDAIPGVRIPNASFPGVISVLPGASEHQAALSREAALAEAGGAVFLPEPIYASPTELCGPDGSQSDACLRTIPPREHGGNLDIRYLGVGATLFLPCQVDGCGLAIGDVHFAQGDGEVAGTAIEMDAVVTVSTRVLKGAGANMKTPHFEGPARLLNIPSRRFYATTGFPLKAEGAAPPDMAYLASPQAAALENLSKDITLAARNALLAMIDYMTETYGLTREEAYIVASVAVDLRIGQLVDAPNVGVSAILPLDIFVESKP</sequence>
<dbReference type="AlphaFoldDB" id="A0A3B0S1T6"/>
<protein>
    <recommendedName>
        <fullName evidence="2">Formamidase</fullName>
    </recommendedName>
</protein>
<evidence type="ECO:0000313" key="1">
    <source>
        <dbReference type="EMBL" id="VAW00195.1"/>
    </source>
</evidence>
<proteinExistence type="predicted"/>
<dbReference type="GO" id="GO:0016811">
    <property type="term" value="F:hydrolase activity, acting on carbon-nitrogen (but not peptide) bonds, in linear amides"/>
    <property type="evidence" value="ECO:0007669"/>
    <property type="project" value="InterPro"/>
</dbReference>
<dbReference type="PANTHER" id="PTHR31891">
    <property type="entry name" value="FORMAMIDASE C869.04-RELATED"/>
    <property type="match status" value="1"/>
</dbReference>
<evidence type="ECO:0008006" key="2">
    <source>
        <dbReference type="Google" id="ProtNLM"/>
    </source>
</evidence>
<dbReference type="SUPFAM" id="SSF141130">
    <property type="entry name" value="Acetamidase/Formamidase-like"/>
    <property type="match status" value="1"/>
</dbReference>
<organism evidence="1">
    <name type="scientific">hydrothermal vent metagenome</name>
    <dbReference type="NCBI Taxonomy" id="652676"/>
    <lineage>
        <taxon>unclassified sequences</taxon>
        <taxon>metagenomes</taxon>
        <taxon>ecological metagenomes</taxon>
    </lineage>
</organism>
<dbReference type="EMBL" id="UOEH01000298">
    <property type="protein sequence ID" value="VAW00195.1"/>
    <property type="molecule type" value="Genomic_DNA"/>
</dbReference>
<dbReference type="Pfam" id="PF03069">
    <property type="entry name" value="FmdA_AmdA"/>
    <property type="match status" value="1"/>
</dbReference>
<gene>
    <name evidence="1" type="ORF">MNBD_ALPHA05-842</name>
</gene>